<dbReference type="SMART" id="SM00387">
    <property type="entry name" value="HATPase_c"/>
    <property type="match status" value="1"/>
</dbReference>
<evidence type="ECO:0000259" key="15">
    <source>
        <dbReference type="PROSITE" id="PS50112"/>
    </source>
</evidence>
<dbReference type="EMBL" id="FOOC01000001">
    <property type="protein sequence ID" value="SFF22074.1"/>
    <property type="molecule type" value="Genomic_DNA"/>
</dbReference>
<keyword evidence="6 16" id="KW-0418">Kinase</keyword>
<evidence type="ECO:0000256" key="1">
    <source>
        <dbReference type="ARBA" id="ARBA00000085"/>
    </source>
</evidence>
<dbReference type="InterPro" id="IPR003594">
    <property type="entry name" value="HATPase_dom"/>
</dbReference>
<evidence type="ECO:0000256" key="2">
    <source>
        <dbReference type="ARBA" id="ARBA00012438"/>
    </source>
</evidence>
<dbReference type="Gene3D" id="3.30.450.20">
    <property type="entry name" value="PAS domain"/>
    <property type="match status" value="1"/>
</dbReference>
<keyword evidence="8" id="KW-0902">Two-component regulatory system</keyword>
<keyword evidence="3" id="KW-0597">Phosphoprotein</keyword>
<dbReference type="Gene3D" id="3.30.565.10">
    <property type="entry name" value="Histidine kinase-like ATPase, C-terminal domain"/>
    <property type="match status" value="1"/>
</dbReference>
<dbReference type="OrthoDB" id="9789238at2"/>
<proteinExistence type="predicted"/>
<evidence type="ECO:0000256" key="10">
    <source>
        <dbReference type="ARBA" id="ARBA00037696"/>
    </source>
</evidence>
<evidence type="ECO:0000256" key="7">
    <source>
        <dbReference type="ARBA" id="ARBA00022840"/>
    </source>
</evidence>
<dbReference type="Pfam" id="PF08448">
    <property type="entry name" value="PAS_4"/>
    <property type="match status" value="1"/>
</dbReference>
<dbReference type="NCBIfam" id="NF008293">
    <property type="entry name" value="PRK11073.1"/>
    <property type="match status" value="1"/>
</dbReference>
<dbReference type="InterPro" id="IPR036890">
    <property type="entry name" value="HATPase_C_sf"/>
</dbReference>
<feature type="domain" description="PAS" evidence="15">
    <location>
        <begin position="7"/>
        <end position="55"/>
    </location>
</feature>
<keyword evidence="7" id="KW-0067">ATP-binding</keyword>
<dbReference type="Proteomes" id="UP000199771">
    <property type="component" value="Unassembled WGS sequence"/>
</dbReference>
<keyword evidence="9" id="KW-0535">Nitrogen fixation</keyword>
<evidence type="ECO:0000313" key="17">
    <source>
        <dbReference type="Proteomes" id="UP000199771"/>
    </source>
</evidence>
<dbReference type="SMART" id="SM00388">
    <property type="entry name" value="HisKA"/>
    <property type="match status" value="1"/>
</dbReference>
<dbReference type="Gene3D" id="1.10.287.130">
    <property type="match status" value="1"/>
</dbReference>
<dbReference type="PANTHER" id="PTHR43065">
    <property type="entry name" value="SENSOR HISTIDINE KINASE"/>
    <property type="match status" value="1"/>
</dbReference>
<feature type="domain" description="Histidine kinase" evidence="14">
    <location>
        <begin position="143"/>
        <end position="355"/>
    </location>
</feature>
<dbReference type="CDD" id="cd00130">
    <property type="entry name" value="PAS"/>
    <property type="match status" value="1"/>
</dbReference>
<dbReference type="RefSeq" id="WP_091529683.1">
    <property type="nucleotide sequence ID" value="NZ_FOOC01000001.1"/>
</dbReference>
<evidence type="ECO:0000256" key="8">
    <source>
        <dbReference type="ARBA" id="ARBA00023012"/>
    </source>
</evidence>
<dbReference type="GO" id="GO:0000155">
    <property type="term" value="F:phosphorelay sensor kinase activity"/>
    <property type="evidence" value="ECO:0007669"/>
    <property type="project" value="InterPro"/>
</dbReference>
<dbReference type="InterPro" id="IPR036097">
    <property type="entry name" value="HisK_dim/P_sf"/>
</dbReference>
<organism evidence="16 17">
    <name type="scientific">Fontimonas thermophila</name>
    <dbReference type="NCBI Taxonomy" id="1076937"/>
    <lineage>
        <taxon>Bacteria</taxon>
        <taxon>Pseudomonadati</taxon>
        <taxon>Pseudomonadota</taxon>
        <taxon>Gammaproteobacteria</taxon>
        <taxon>Nevskiales</taxon>
        <taxon>Nevskiaceae</taxon>
        <taxon>Fontimonas</taxon>
    </lineage>
</organism>
<dbReference type="STRING" id="1076937.SAMN04488120_10111"/>
<protein>
    <recommendedName>
        <fullName evidence="11">Sensory histidine kinase/phosphatase NtrB</fullName>
        <ecNumber evidence="2">2.7.13.3</ecNumber>
    </recommendedName>
    <alternativeName>
        <fullName evidence="12">Nitrogen regulation protein NR(II)</fullName>
    </alternativeName>
    <alternativeName>
        <fullName evidence="13">Nitrogen regulator II</fullName>
    </alternativeName>
</protein>
<evidence type="ECO:0000256" key="9">
    <source>
        <dbReference type="ARBA" id="ARBA00023231"/>
    </source>
</evidence>
<keyword evidence="5" id="KW-0547">Nucleotide-binding</keyword>
<dbReference type="InterPro" id="IPR003661">
    <property type="entry name" value="HisK_dim/P_dom"/>
</dbReference>
<evidence type="ECO:0000256" key="11">
    <source>
        <dbReference type="ARBA" id="ARBA00039567"/>
    </source>
</evidence>
<dbReference type="InterPro" id="IPR004358">
    <property type="entry name" value="Sig_transdc_His_kin-like_C"/>
</dbReference>
<dbReference type="Pfam" id="PF00512">
    <property type="entry name" value="HisKA"/>
    <property type="match status" value="1"/>
</dbReference>
<keyword evidence="4" id="KW-0808">Transferase</keyword>
<dbReference type="InterPro" id="IPR005467">
    <property type="entry name" value="His_kinase_dom"/>
</dbReference>
<evidence type="ECO:0000259" key="14">
    <source>
        <dbReference type="PROSITE" id="PS50109"/>
    </source>
</evidence>
<accession>A0A1I2GVX0</accession>
<dbReference type="PROSITE" id="PS50109">
    <property type="entry name" value="HIS_KIN"/>
    <property type="match status" value="1"/>
</dbReference>
<dbReference type="AlphaFoldDB" id="A0A1I2GVX0"/>
<dbReference type="SUPFAM" id="SSF47384">
    <property type="entry name" value="Homodimeric domain of signal transducing histidine kinase"/>
    <property type="match status" value="1"/>
</dbReference>
<evidence type="ECO:0000256" key="5">
    <source>
        <dbReference type="ARBA" id="ARBA00022741"/>
    </source>
</evidence>
<gene>
    <name evidence="16" type="ORF">SAMN04488120_10111</name>
</gene>
<dbReference type="SUPFAM" id="SSF55874">
    <property type="entry name" value="ATPase domain of HSP90 chaperone/DNA topoisomerase II/histidine kinase"/>
    <property type="match status" value="1"/>
</dbReference>
<comment type="catalytic activity">
    <reaction evidence="1">
        <text>ATP + protein L-histidine = ADP + protein N-phospho-L-histidine.</text>
        <dbReference type="EC" id="2.7.13.3"/>
    </reaction>
</comment>
<dbReference type="GO" id="GO:0005524">
    <property type="term" value="F:ATP binding"/>
    <property type="evidence" value="ECO:0007669"/>
    <property type="project" value="UniProtKB-KW"/>
</dbReference>
<dbReference type="CDD" id="cd00082">
    <property type="entry name" value="HisKA"/>
    <property type="match status" value="1"/>
</dbReference>
<comment type="function">
    <text evidence="10">Member of the two-component regulatory system NtrB/NtrC, which controls expression of the nitrogen-regulated (ntr) genes in response to nitrogen limitation. Under conditions of nitrogen limitation, NtrB autophosphorylates and transfers the phosphoryl group to NtrC. In the presence of nitrogen, acts as a phosphatase that dephosphorylates and inactivates NtrC.</text>
</comment>
<evidence type="ECO:0000256" key="13">
    <source>
        <dbReference type="ARBA" id="ARBA00043094"/>
    </source>
</evidence>
<dbReference type="PRINTS" id="PR00344">
    <property type="entry name" value="BCTRLSENSOR"/>
</dbReference>
<dbReference type="InterPro" id="IPR000014">
    <property type="entry name" value="PAS"/>
</dbReference>
<evidence type="ECO:0000256" key="3">
    <source>
        <dbReference type="ARBA" id="ARBA00022553"/>
    </source>
</evidence>
<dbReference type="PROSITE" id="PS50112">
    <property type="entry name" value="PAS"/>
    <property type="match status" value="1"/>
</dbReference>
<evidence type="ECO:0000256" key="4">
    <source>
        <dbReference type="ARBA" id="ARBA00022679"/>
    </source>
</evidence>
<dbReference type="SUPFAM" id="SSF55785">
    <property type="entry name" value="PYP-like sensor domain (PAS domain)"/>
    <property type="match status" value="1"/>
</dbReference>
<evidence type="ECO:0000313" key="16">
    <source>
        <dbReference type="EMBL" id="SFF22074.1"/>
    </source>
</evidence>
<dbReference type="InterPro" id="IPR035965">
    <property type="entry name" value="PAS-like_dom_sf"/>
</dbReference>
<reference evidence="16 17" key="1">
    <citation type="submission" date="2016-10" db="EMBL/GenBank/DDBJ databases">
        <authorList>
            <person name="de Groot N.N."/>
        </authorList>
    </citation>
    <scope>NUCLEOTIDE SEQUENCE [LARGE SCALE GENOMIC DNA]</scope>
    <source>
        <strain evidence="16 17">DSM 23609</strain>
    </source>
</reference>
<keyword evidence="17" id="KW-1185">Reference proteome</keyword>
<evidence type="ECO:0000256" key="6">
    <source>
        <dbReference type="ARBA" id="ARBA00022777"/>
    </source>
</evidence>
<dbReference type="Pfam" id="PF02518">
    <property type="entry name" value="HATPase_c"/>
    <property type="match status" value="1"/>
</dbReference>
<dbReference type="SMART" id="SM00091">
    <property type="entry name" value="PAS"/>
    <property type="match status" value="1"/>
</dbReference>
<dbReference type="EC" id="2.7.13.3" evidence="2"/>
<sequence length="360" mass="40050">MKSLSRSRVTAEDVLDGLTTAVLVVDEALRVMALNAACEGMFGISRRLALGMPLLDAIPQFKCYESRLRSALQTATGFIERETELRRNGDPGVTVDWTVTPFLAAGKKPGLLMELLAVERHLRISRDEQLLAHFDASRELIRGLAHEIKNPLGGIRGAAQLLEREYPDAGHREYTRVIIREADRLQNLVDRLLGPNRLPQKAPLNIHEVIEHVRQLVQAEAPDGVTVLRDYDPSIPELLADREQLIQAILNLLRNALQAVDGEGTIVLRTRTRRQFTIGALRHRLVVQIDIEDDGPGIPPTMIEKIFYPMVTTRAQGTGLGLPIAQYLVHSHGGLIECRSRPGCTVFTVYLPLVTPQEMA</sequence>
<evidence type="ECO:0000256" key="12">
    <source>
        <dbReference type="ARBA" id="ARBA00042313"/>
    </source>
</evidence>
<name>A0A1I2GVX0_9GAMM</name>
<dbReference type="PANTHER" id="PTHR43065:SF16">
    <property type="entry name" value="SENSORY HISTIDINE KINASE_PHOSPHATASE NTRB"/>
    <property type="match status" value="1"/>
</dbReference>
<dbReference type="InterPro" id="IPR013656">
    <property type="entry name" value="PAS_4"/>
</dbReference>